<dbReference type="Proteomes" id="UP000559860">
    <property type="component" value="Unassembled WGS sequence"/>
</dbReference>
<proteinExistence type="predicted"/>
<dbReference type="AlphaFoldDB" id="A0A7W4IVS1"/>
<organism evidence="1 2">
    <name type="scientific">Gluconacetobacter aggeris</name>
    <dbReference type="NCBI Taxonomy" id="1286186"/>
    <lineage>
        <taxon>Bacteria</taxon>
        <taxon>Pseudomonadati</taxon>
        <taxon>Pseudomonadota</taxon>
        <taxon>Alphaproteobacteria</taxon>
        <taxon>Acetobacterales</taxon>
        <taxon>Acetobacteraceae</taxon>
        <taxon>Gluconacetobacter</taxon>
    </lineage>
</organism>
<keyword evidence="2" id="KW-1185">Reference proteome</keyword>
<accession>A0A7W4IVS1</accession>
<reference evidence="1 2" key="1">
    <citation type="submission" date="2020-04" db="EMBL/GenBank/DDBJ databases">
        <title>Description of novel Gluconacetobacter.</title>
        <authorList>
            <person name="Sombolestani A."/>
        </authorList>
    </citation>
    <scope>NUCLEOTIDE SEQUENCE [LARGE SCALE GENOMIC DNA]</scope>
    <source>
        <strain evidence="1 2">LMG 27801</strain>
    </source>
</reference>
<sequence>MTFKSAKIRYRSFLVAARDAVELEWKAKYPSIRIVGIDQVAIKHANERWVYEENRPRVFNWFYINEHYSKYIRKIDVAIWHGADLCGMAIGKASRGKNAENSNVTIEFIQGAPGSINPIKGNVAPISVEVFNNFGFLTDKRVVYLESPLPAVVPYYTNIGFSIDASAPKGLRMKKEII</sequence>
<protein>
    <submittedName>
        <fullName evidence="1">Uncharacterized protein</fullName>
    </submittedName>
</protein>
<gene>
    <name evidence="1" type="ORF">HLH36_16725</name>
</gene>
<comment type="caution">
    <text evidence="1">The sequence shown here is derived from an EMBL/GenBank/DDBJ whole genome shotgun (WGS) entry which is preliminary data.</text>
</comment>
<evidence type="ECO:0000313" key="2">
    <source>
        <dbReference type="Proteomes" id="UP000559860"/>
    </source>
</evidence>
<dbReference type="EMBL" id="JABEQD010000015">
    <property type="protein sequence ID" value="MBB2169969.1"/>
    <property type="molecule type" value="Genomic_DNA"/>
</dbReference>
<dbReference type="RefSeq" id="WP_182987440.1">
    <property type="nucleotide sequence ID" value="NZ_JABEQD010000015.1"/>
</dbReference>
<name>A0A7W4IVS1_9PROT</name>
<evidence type="ECO:0000313" key="1">
    <source>
        <dbReference type="EMBL" id="MBB2169969.1"/>
    </source>
</evidence>